<dbReference type="EMBL" id="UINC01022244">
    <property type="protein sequence ID" value="SVA91468.1"/>
    <property type="molecule type" value="Genomic_DNA"/>
</dbReference>
<accession>A0A381ZQ97</accession>
<feature type="non-terminal residue" evidence="1">
    <location>
        <position position="109"/>
    </location>
</feature>
<evidence type="ECO:0000313" key="1">
    <source>
        <dbReference type="EMBL" id="SVA91468.1"/>
    </source>
</evidence>
<proteinExistence type="predicted"/>
<dbReference type="AlphaFoldDB" id="A0A381ZQ97"/>
<organism evidence="1">
    <name type="scientific">marine metagenome</name>
    <dbReference type="NCBI Taxonomy" id="408172"/>
    <lineage>
        <taxon>unclassified sequences</taxon>
        <taxon>metagenomes</taxon>
        <taxon>ecological metagenomes</taxon>
    </lineage>
</organism>
<gene>
    <name evidence="1" type="ORF">METZ01_LOCUS144322</name>
</gene>
<protein>
    <submittedName>
        <fullName evidence="1">Uncharacterized protein</fullName>
    </submittedName>
</protein>
<name>A0A381ZQ97_9ZZZZ</name>
<reference evidence="1" key="1">
    <citation type="submission" date="2018-05" db="EMBL/GenBank/DDBJ databases">
        <authorList>
            <person name="Lanie J.A."/>
            <person name="Ng W.-L."/>
            <person name="Kazmierczak K.M."/>
            <person name="Andrzejewski T.M."/>
            <person name="Davidsen T.M."/>
            <person name="Wayne K.J."/>
            <person name="Tettelin H."/>
            <person name="Glass J.I."/>
            <person name="Rusch D."/>
            <person name="Podicherti R."/>
            <person name="Tsui H.-C.T."/>
            <person name="Winkler M.E."/>
        </authorList>
    </citation>
    <scope>NUCLEOTIDE SEQUENCE</scope>
</reference>
<sequence length="109" mass="11811">MAWTTDLVLMLRTLIGDLDSTKYADSRLQQVLVIGAYTVNNDARFGTDGDTYTIDVSAKTISPDPVTEDDTDFTVLTLYKSACILVNSEVKTESSNAISIKDGPSAIDL</sequence>